<evidence type="ECO:0008006" key="4">
    <source>
        <dbReference type="Google" id="ProtNLM"/>
    </source>
</evidence>
<evidence type="ECO:0000313" key="3">
    <source>
        <dbReference type="Proteomes" id="UP001180487"/>
    </source>
</evidence>
<dbReference type="EMBL" id="JAVDXT010000001">
    <property type="protein sequence ID" value="MDR7375746.1"/>
    <property type="molecule type" value="Genomic_DNA"/>
</dbReference>
<protein>
    <recommendedName>
        <fullName evidence="4">DUF4019 domain-containing protein</fullName>
    </recommendedName>
</protein>
<comment type="caution">
    <text evidence="2">The sequence shown here is derived from an EMBL/GenBank/DDBJ whole genome shotgun (WGS) entry which is preliminary data.</text>
</comment>
<reference evidence="2 3" key="1">
    <citation type="submission" date="2023-07" db="EMBL/GenBank/DDBJ databases">
        <title>Sorghum-associated microbial communities from plants grown in Nebraska, USA.</title>
        <authorList>
            <person name="Schachtman D."/>
        </authorList>
    </citation>
    <scope>NUCLEOTIDE SEQUENCE [LARGE SCALE GENOMIC DNA]</scope>
    <source>
        <strain evidence="2 3">BE313</strain>
    </source>
</reference>
<dbReference type="RefSeq" id="WP_116606014.1">
    <property type="nucleotide sequence ID" value="NZ_JAVDXT010000001.1"/>
</dbReference>
<evidence type="ECO:0000313" key="2">
    <source>
        <dbReference type="EMBL" id="MDR7375746.1"/>
    </source>
</evidence>
<dbReference type="InterPro" id="IPR025091">
    <property type="entry name" value="DUF4019"/>
</dbReference>
<keyword evidence="3" id="KW-1185">Reference proteome</keyword>
<feature type="signal peptide" evidence="1">
    <location>
        <begin position="1"/>
        <end position="26"/>
    </location>
</feature>
<evidence type="ECO:0000256" key="1">
    <source>
        <dbReference type="SAM" id="SignalP"/>
    </source>
</evidence>
<sequence length="157" mass="16769">MNLLKLTPIAVCLAASALLFSASAGAQTAAPAAPAKATPEITAKQAEGQLAAAAWLTMLDQGNWGGAYEASSQIFRNMVQIGQWMDSIPGVRKPFGGYQSRTASDVVYKTTLPGRPDGEYVTAIFQTDFTEKKGVEELVTTVREADGKWRVIGYAPR</sequence>
<keyword evidence="1" id="KW-0732">Signal</keyword>
<proteinExistence type="predicted"/>
<organism evidence="2 3">
    <name type="scientific">Rhodoferax ferrireducens</name>
    <dbReference type="NCBI Taxonomy" id="192843"/>
    <lineage>
        <taxon>Bacteria</taxon>
        <taxon>Pseudomonadati</taxon>
        <taxon>Pseudomonadota</taxon>
        <taxon>Betaproteobacteria</taxon>
        <taxon>Burkholderiales</taxon>
        <taxon>Comamonadaceae</taxon>
        <taxon>Rhodoferax</taxon>
    </lineage>
</organism>
<dbReference type="Pfam" id="PF13211">
    <property type="entry name" value="DUF4019"/>
    <property type="match status" value="1"/>
</dbReference>
<gene>
    <name evidence="2" type="ORF">J2X19_000404</name>
</gene>
<accession>A0ABU2C332</accession>
<dbReference type="Proteomes" id="UP001180487">
    <property type="component" value="Unassembled WGS sequence"/>
</dbReference>
<name>A0ABU2C332_9BURK</name>
<feature type="chain" id="PRO_5045763722" description="DUF4019 domain-containing protein" evidence="1">
    <location>
        <begin position="27"/>
        <end position="157"/>
    </location>
</feature>